<evidence type="ECO:0000256" key="1">
    <source>
        <dbReference type="ARBA" id="ARBA00022741"/>
    </source>
</evidence>
<keyword evidence="2" id="KW-0067">ATP-binding</keyword>
<dbReference type="InterPro" id="IPR027417">
    <property type="entry name" value="P-loop_NTPase"/>
</dbReference>
<feature type="domain" description="KaiC-like" evidence="3">
    <location>
        <begin position="18"/>
        <end position="187"/>
    </location>
</feature>
<dbReference type="PANTHER" id="PTHR43637">
    <property type="entry name" value="UPF0273 PROTEIN TM_0370"/>
    <property type="match status" value="1"/>
</dbReference>
<sequence length="236" mass="25347">MSLGVNEEMPILRGNRLSTGIADLDMVLEGGYLNPGNEIIMGPSSIEKSALAYHFAASADQKENVYIICGGYSPNDIIEKATGIGLNLNRENIKFIDCYTATLGTGEIASTEKIKIVAGPSALNDISLAINEAITESTGKKMRVVFDTLSTFVLYNQKDSIRKFLNLIEGRLKGVGATTLYLVDDGVHDKQTISLMLQGMDAVYTIVDNGGKFSLTIPDLDMPVPIKVGPTGVVIL</sequence>
<dbReference type="Pfam" id="PF06745">
    <property type="entry name" value="ATPase"/>
    <property type="match status" value="1"/>
</dbReference>
<dbReference type="EMBL" id="CABMJJ010000009">
    <property type="protein sequence ID" value="VVC03754.1"/>
    <property type="molecule type" value="Genomic_DNA"/>
</dbReference>
<dbReference type="GO" id="GO:0005524">
    <property type="term" value="F:ATP binding"/>
    <property type="evidence" value="ECO:0007669"/>
    <property type="project" value="UniProtKB-KW"/>
</dbReference>
<evidence type="ECO:0000313" key="4">
    <source>
        <dbReference type="EMBL" id="VVC03754.1"/>
    </source>
</evidence>
<dbReference type="AlphaFoldDB" id="A0A5E4LP35"/>
<organism evidence="4 5">
    <name type="scientific">Candidatus Bilamarchaeum dharawalense</name>
    <dbReference type="NCBI Taxonomy" id="2885759"/>
    <lineage>
        <taxon>Archaea</taxon>
        <taxon>Candidatus Micrarchaeota</taxon>
        <taxon>Candidatus Micrarchaeia</taxon>
        <taxon>Candidatus Anstonellales</taxon>
        <taxon>Candidatus Bilamarchaeaceae</taxon>
        <taxon>Candidatus Bilamarchaeum</taxon>
    </lineage>
</organism>
<evidence type="ECO:0000313" key="5">
    <source>
        <dbReference type="Proteomes" id="UP000789941"/>
    </source>
</evidence>
<dbReference type="InterPro" id="IPR014774">
    <property type="entry name" value="KaiC-like_dom"/>
</dbReference>
<gene>
    <name evidence="4" type="ORF">LFW2832_00506</name>
</gene>
<keyword evidence="1" id="KW-0547">Nucleotide-binding</keyword>
<comment type="caution">
    <text evidence="4">The sequence shown here is derived from an EMBL/GenBank/DDBJ whole genome shotgun (WGS) entry which is preliminary data.</text>
</comment>
<dbReference type="Proteomes" id="UP000789941">
    <property type="component" value="Unassembled WGS sequence"/>
</dbReference>
<dbReference type="Gene3D" id="3.40.50.300">
    <property type="entry name" value="P-loop containing nucleotide triphosphate hydrolases"/>
    <property type="match status" value="1"/>
</dbReference>
<protein>
    <submittedName>
        <fullName evidence="4">KaiC</fullName>
    </submittedName>
</protein>
<reference evidence="4 5" key="1">
    <citation type="submission" date="2019-08" db="EMBL/GenBank/DDBJ databases">
        <authorList>
            <person name="Vazquez-Campos X."/>
        </authorList>
    </citation>
    <scope>NUCLEOTIDE SEQUENCE [LARGE SCALE GENOMIC DNA]</scope>
    <source>
        <strain evidence="4">LFW-283_2</strain>
    </source>
</reference>
<dbReference type="SUPFAM" id="SSF52540">
    <property type="entry name" value="P-loop containing nucleoside triphosphate hydrolases"/>
    <property type="match status" value="1"/>
</dbReference>
<proteinExistence type="predicted"/>
<accession>A0A5E4LP35</accession>
<evidence type="ECO:0000259" key="3">
    <source>
        <dbReference type="Pfam" id="PF06745"/>
    </source>
</evidence>
<evidence type="ECO:0000256" key="2">
    <source>
        <dbReference type="ARBA" id="ARBA00022840"/>
    </source>
</evidence>
<name>A0A5E4LP35_9ARCH</name>